<feature type="transmembrane region" description="Helical" evidence="10">
    <location>
        <begin position="228"/>
        <end position="249"/>
    </location>
</feature>
<dbReference type="GO" id="GO:0004427">
    <property type="term" value="F:inorganic diphosphate phosphatase activity"/>
    <property type="evidence" value="ECO:0007669"/>
    <property type="project" value="InterPro"/>
</dbReference>
<evidence type="ECO:0000313" key="11">
    <source>
        <dbReference type="EMBL" id="KAH8519422.1"/>
    </source>
</evidence>
<organism evidence="11 12">
    <name type="scientific">Populus deltoides</name>
    <name type="common">Eastern poplar</name>
    <name type="synonym">Eastern cottonwood</name>
    <dbReference type="NCBI Taxonomy" id="3696"/>
    <lineage>
        <taxon>Eukaryota</taxon>
        <taxon>Viridiplantae</taxon>
        <taxon>Streptophyta</taxon>
        <taxon>Embryophyta</taxon>
        <taxon>Tracheophyta</taxon>
        <taxon>Spermatophyta</taxon>
        <taxon>Magnoliopsida</taxon>
        <taxon>eudicotyledons</taxon>
        <taxon>Gunneridae</taxon>
        <taxon>Pentapetalae</taxon>
        <taxon>rosids</taxon>
        <taxon>fabids</taxon>
        <taxon>Malpighiales</taxon>
        <taxon>Salicaceae</taxon>
        <taxon>Saliceae</taxon>
        <taxon>Populus</taxon>
    </lineage>
</organism>
<keyword evidence="6" id="KW-1278">Translocase</keyword>
<keyword evidence="12" id="KW-1185">Reference proteome</keyword>
<dbReference type="AlphaFoldDB" id="A0A8T2ZRM6"/>
<feature type="transmembrane region" description="Helical" evidence="10">
    <location>
        <begin position="52"/>
        <end position="77"/>
    </location>
</feature>
<keyword evidence="9 10" id="KW-0472">Membrane</keyword>
<evidence type="ECO:0000256" key="5">
    <source>
        <dbReference type="ARBA" id="ARBA00022842"/>
    </source>
</evidence>
<dbReference type="EC" id="7.1.3.1" evidence="2"/>
<evidence type="ECO:0000256" key="9">
    <source>
        <dbReference type="ARBA" id="ARBA00023136"/>
    </source>
</evidence>
<feature type="transmembrane region" description="Helical" evidence="10">
    <location>
        <begin position="189"/>
        <end position="208"/>
    </location>
</feature>
<protein>
    <recommendedName>
        <fullName evidence="2">H(+)-exporting diphosphatase</fullName>
        <ecNumber evidence="2">7.1.3.1</ecNumber>
    </recommendedName>
</protein>
<dbReference type="PANTHER" id="PTHR31998">
    <property type="entry name" value="K(+)-INSENSITIVE PYROPHOSPHATE-ENERGIZED PROTON PUMP"/>
    <property type="match status" value="1"/>
</dbReference>
<gene>
    <name evidence="11" type="ORF">H0E87_000998</name>
</gene>
<dbReference type="GO" id="GO:0016020">
    <property type="term" value="C:membrane"/>
    <property type="evidence" value="ECO:0007669"/>
    <property type="project" value="InterPro"/>
</dbReference>
<feature type="transmembrane region" description="Helical" evidence="10">
    <location>
        <begin position="269"/>
        <end position="289"/>
    </location>
</feature>
<evidence type="ECO:0000256" key="3">
    <source>
        <dbReference type="ARBA" id="ARBA00022448"/>
    </source>
</evidence>
<dbReference type="InterPro" id="IPR004131">
    <property type="entry name" value="PPase-energised_H-pump"/>
</dbReference>
<evidence type="ECO:0000256" key="2">
    <source>
        <dbReference type="ARBA" id="ARBA00013242"/>
    </source>
</evidence>
<accession>A0A8T2ZRM6</accession>
<proteinExistence type="predicted"/>
<keyword evidence="4 10" id="KW-0812">Transmembrane</keyword>
<sequence length="290" mass="32021">MCKPILATAGFSTISFVLGAVTSMVYGFLWMKIATYVNARTALEPRTGGEKAFIIAFRYGAVMGFLLAANGLLVLYININVFKLYYGDDWGGPFEFDDPRNPVVINENVGDIAGMGSVIFSSYAESYCATLVVAFISSFGINHELTSMLYPRIVSSVGIIVCLITILFATDFLEIKAVKEIKSILKNQLITLIVLMIVRFAIVSWIALPSSFTIFNFKFQKVVKNWPLFLCVVVGLWADLITGFVTEYYTNNAHNLVQDVADSCQTGAAINVIFGLHWDTNLSLFLSLLS</sequence>
<evidence type="ECO:0000256" key="8">
    <source>
        <dbReference type="ARBA" id="ARBA00023065"/>
    </source>
</evidence>
<keyword evidence="5" id="KW-0460">Magnesium</keyword>
<dbReference type="Pfam" id="PF03030">
    <property type="entry name" value="H_PPase"/>
    <property type="match status" value="2"/>
</dbReference>
<keyword evidence="3" id="KW-0813">Transport</keyword>
<comment type="caution">
    <text evidence="11">The sequence shown here is derived from an EMBL/GenBank/DDBJ whole genome shotgun (WGS) entry which is preliminary data.</text>
</comment>
<reference evidence="11" key="1">
    <citation type="journal article" date="2021" name="J. Hered.">
        <title>Genome Assembly of Salicaceae Populus deltoides (Eastern Cottonwood) I-69 Based on Nanopore Sequencing and Hi-C Technologies.</title>
        <authorList>
            <person name="Bai S."/>
            <person name="Wu H."/>
            <person name="Zhang J."/>
            <person name="Pan Z."/>
            <person name="Zhao W."/>
            <person name="Li Z."/>
            <person name="Tong C."/>
        </authorList>
    </citation>
    <scope>NUCLEOTIDE SEQUENCE</scope>
    <source>
        <tissue evidence="11">Leaf</tissue>
    </source>
</reference>
<dbReference type="GO" id="GO:0012505">
    <property type="term" value="C:endomembrane system"/>
    <property type="evidence" value="ECO:0007669"/>
    <property type="project" value="UniProtKB-SubCell"/>
</dbReference>
<feature type="transmembrane region" description="Helical" evidence="10">
    <location>
        <begin position="112"/>
        <end position="137"/>
    </location>
</feature>
<evidence type="ECO:0000256" key="7">
    <source>
        <dbReference type="ARBA" id="ARBA00022989"/>
    </source>
</evidence>
<feature type="transmembrane region" description="Helical" evidence="10">
    <location>
        <begin position="6"/>
        <end position="31"/>
    </location>
</feature>
<name>A0A8T2ZRM6_POPDE</name>
<keyword evidence="8" id="KW-0406">Ion transport</keyword>
<evidence type="ECO:0000256" key="1">
    <source>
        <dbReference type="ARBA" id="ARBA00004127"/>
    </source>
</evidence>
<evidence type="ECO:0000256" key="10">
    <source>
        <dbReference type="SAM" id="Phobius"/>
    </source>
</evidence>
<feature type="transmembrane region" description="Helical" evidence="10">
    <location>
        <begin position="149"/>
        <end position="169"/>
    </location>
</feature>
<evidence type="ECO:0000256" key="6">
    <source>
        <dbReference type="ARBA" id="ARBA00022967"/>
    </source>
</evidence>
<keyword evidence="7 10" id="KW-1133">Transmembrane helix</keyword>
<evidence type="ECO:0000313" key="12">
    <source>
        <dbReference type="Proteomes" id="UP000807159"/>
    </source>
</evidence>
<dbReference type="GO" id="GO:0009678">
    <property type="term" value="F:diphosphate hydrolysis-driven proton transmembrane transporter activity"/>
    <property type="evidence" value="ECO:0007669"/>
    <property type="project" value="UniProtKB-EC"/>
</dbReference>
<dbReference type="EMBL" id="JACEGQ020000001">
    <property type="protein sequence ID" value="KAH8519422.1"/>
    <property type="molecule type" value="Genomic_DNA"/>
</dbReference>
<comment type="subcellular location">
    <subcellularLocation>
        <location evidence="1">Endomembrane system</location>
        <topology evidence="1">Multi-pass membrane protein</topology>
    </subcellularLocation>
</comment>
<dbReference type="Proteomes" id="UP000807159">
    <property type="component" value="Chromosome 1"/>
</dbReference>
<evidence type="ECO:0000256" key="4">
    <source>
        <dbReference type="ARBA" id="ARBA00022692"/>
    </source>
</evidence>